<evidence type="ECO:0000256" key="6">
    <source>
        <dbReference type="ARBA" id="ARBA00022967"/>
    </source>
</evidence>
<dbReference type="OrthoDB" id="9776359at2"/>
<comment type="cofactor">
    <cofactor evidence="10">
        <name>FMN</name>
        <dbReference type="ChEBI" id="CHEBI:58210"/>
    </cofactor>
</comment>
<sequence length="334" mass="35586">MNLKLSGPHIGTDDTIEKTMWNVVLALIPAAAAAAVFFGYYALFLIFSTAVFSALLEYPFTKKFPGDGSAFVTGMLLGMSIPADSPFWLPLVGAFFSIIVAKQLFGGLGNNIFNPALAGRAVIRISFASHFSSWPAPFDAVAGATPLAQRAADSSYTYLSENGLSGLWNLFSGNIPGAIGETSALALLIGAAFLYYKGYIDWRIPGAFITAVIITSALLGVNPALSIFSGAVILGAFFMATDMVTSPAAKEGRLFFGAGCGALTVLIRYFSSYSGGVTFAILTMNSLSYLFDHLFEGFHYGQYQIRKINYKIIGAAVIAAVIIVLFSYFSLLIS</sequence>
<proteinExistence type="inferred from homology"/>
<dbReference type="Proteomes" id="UP000294697">
    <property type="component" value="Unassembled WGS sequence"/>
</dbReference>
<dbReference type="AlphaFoldDB" id="A0A4R7Z754"/>
<feature type="transmembrane region" description="Helical" evidence="10">
    <location>
        <begin position="208"/>
        <end position="240"/>
    </location>
</feature>
<reference evidence="11 12" key="1">
    <citation type="submission" date="2019-03" db="EMBL/GenBank/DDBJ databases">
        <title>Subsurface microbial communities from deep shales in Ohio and West Virginia, USA.</title>
        <authorList>
            <person name="Wrighton K."/>
        </authorList>
    </citation>
    <scope>NUCLEOTIDE SEQUENCE [LARGE SCALE GENOMIC DNA]</scope>
    <source>
        <strain evidence="11 12">MSL9.2</strain>
    </source>
</reference>
<dbReference type="PANTHER" id="PTHR30578:SF0">
    <property type="entry name" value="ION-TRANSLOCATING OXIDOREDUCTASE COMPLEX SUBUNIT D"/>
    <property type="match status" value="1"/>
</dbReference>
<dbReference type="NCBIfam" id="TIGR01946">
    <property type="entry name" value="rnfD"/>
    <property type="match status" value="1"/>
</dbReference>
<dbReference type="InterPro" id="IPR004338">
    <property type="entry name" value="NqrB/RnfD"/>
</dbReference>
<feature type="transmembrane region" description="Helical" evidence="10">
    <location>
        <begin position="276"/>
        <end position="291"/>
    </location>
</feature>
<dbReference type="RefSeq" id="WP_111571401.1">
    <property type="nucleotide sequence ID" value="NZ_QLME01000004.1"/>
</dbReference>
<name>A0A4R7Z754_9FIRM</name>
<dbReference type="Pfam" id="PF03116">
    <property type="entry name" value="NQR2_RnfD_RnfE"/>
    <property type="match status" value="1"/>
</dbReference>
<evidence type="ECO:0000256" key="7">
    <source>
        <dbReference type="ARBA" id="ARBA00022982"/>
    </source>
</evidence>
<keyword evidence="6 10" id="KW-1278">Translocase</keyword>
<evidence type="ECO:0000313" key="12">
    <source>
        <dbReference type="Proteomes" id="UP000294697"/>
    </source>
</evidence>
<evidence type="ECO:0000256" key="3">
    <source>
        <dbReference type="ARBA" id="ARBA00022630"/>
    </source>
</evidence>
<accession>A0A4R7Z754</accession>
<comment type="subunit">
    <text evidence="10">The complex is composed of six subunits: RnfA, RnfB, RnfC, RnfD, RnfE and RnfG.</text>
</comment>
<dbReference type="PANTHER" id="PTHR30578">
    <property type="entry name" value="ELECTRON TRANSPORT COMPLEX PROTEIN RNFD"/>
    <property type="match status" value="1"/>
</dbReference>
<comment type="caution">
    <text evidence="11">The sequence shown here is derived from an EMBL/GenBank/DDBJ whole genome shotgun (WGS) entry which is preliminary data.</text>
</comment>
<keyword evidence="9 10" id="KW-0472">Membrane</keyword>
<evidence type="ECO:0000256" key="9">
    <source>
        <dbReference type="ARBA" id="ARBA00023136"/>
    </source>
</evidence>
<feature type="transmembrane region" description="Helical" evidence="10">
    <location>
        <begin position="20"/>
        <end position="52"/>
    </location>
</feature>
<organism evidence="11 12">
    <name type="scientific">Halanaerobium saccharolyticum</name>
    <dbReference type="NCBI Taxonomy" id="43595"/>
    <lineage>
        <taxon>Bacteria</taxon>
        <taxon>Bacillati</taxon>
        <taxon>Bacillota</taxon>
        <taxon>Clostridia</taxon>
        <taxon>Halanaerobiales</taxon>
        <taxon>Halanaerobiaceae</taxon>
        <taxon>Halanaerobium</taxon>
    </lineage>
</organism>
<keyword evidence="8 10" id="KW-1133">Transmembrane helix</keyword>
<keyword evidence="3 10" id="KW-0285">Flavoprotein</keyword>
<keyword evidence="1 10" id="KW-0813">Transport</keyword>
<dbReference type="GO" id="GO:0055085">
    <property type="term" value="P:transmembrane transport"/>
    <property type="evidence" value="ECO:0007669"/>
    <property type="project" value="InterPro"/>
</dbReference>
<evidence type="ECO:0000256" key="2">
    <source>
        <dbReference type="ARBA" id="ARBA00022553"/>
    </source>
</evidence>
<dbReference type="HAMAP" id="MF_00462">
    <property type="entry name" value="RsxD_RnfD"/>
    <property type="match status" value="1"/>
</dbReference>
<evidence type="ECO:0000256" key="10">
    <source>
        <dbReference type="HAMAP-Rule" id="MF_00462"/>
    </source>
</evidence>
<dbReference type="InterPro" id="IPR011303">
    <property type="entry name" value="RnfD_bac"/>
</dbReference>
<feature type="transmembrane region" description="Helical" evidence="10">
    <location>
        <begin position="87"/>
        <end position="105"/>
    </location>
</feature>
<keyword evidence="7 10" id="KW-0249">Electron transport</keyword>
<feature type="modified residue" description="FMN phosphoryl threonine" evidence="10">
    <location>
        <position position="145"/>
    </location>
</feature>
<keyword evidence="4 10" id="KW-0288">FMN</keyword>
<keyword evidence="2 10" id="KW-0597">Phosphoprotein</keyword>
<dbReference type="EC" id="7.-.-.-" evidence="10"/>
<evidence type="ECO:0000256" key="8">
    <source>
        <dbReference type="ARBA" id="ARBA00022989"/>
    </source>
</evidence>
<comment type="subcellular location">
    <subcellularLocation>
        <location evidence="10">Cell membrane</location>
        <topology evidence="10">Multi-pass membrane protein</topology>
    </subcellularLocation>
</comment>
<comment type="caution">
    <text evidence="10">Lacks conserved residue(s) required for the propagation of feature annotation.</text>
</comment>
<evidence type="ECO:0000256" key="5">
    <source>
        <dbReference type="ARBA" id="ARBA00022692"/>
    </source>
</evidence>
<evidence type="ECO:0000256" key="4">
    <source>
        <dbReference type="ARBA" id="ARBA00022643"/>
    </source>
</evidence>
<dbReference type="GO" id="GO:0005886">
    <property type="term" value="C:plasma membrane"/>
    <property type="evidence" value="ECO:0007669"/>
    <property type="project" value="UniProtKB-SubCell"/>
</dbReference>
<feature type="transmembrane region" description="Helical" evidence="10">
    <location>
        <begin position="312"/>
        <end position="333"/>
    </location>
</feature>
<evidence type="ECO:0000313" key="11">
    <source>
        <dbReference type="EMBL" id="TDW06753.1"/>
    </source>
</evidence>
<comment type="function">
    <text evidence="10">Part of a membrane-bound complex that couples electron transfer with translocation of ions across the membrane.</text>
</comment>
<protein>
    <recommendedName>
        <fullName evidence="10">Ion-translocating oxidoreductase complex subunit D</fullName>
        <ecNumber evidence="10">7.-.-.-</ecNumber>
    </recommendedName>
    <alternativeName>
        <fullName evidence="10">Rnf electron transport complex subunit D</fullName>
    </alternativeName>
</protein>
<keyword evidence="5 10" id="KW-0812">Transmembrane</keyword>
<comment type="similarity">
    <text evidence="10">Belongs to the NqrB/RnfD family.</text>
</comment>
<dbReference type="EMBL" id="SODA01000004">
    <property type="protein sequence ID" value="TDW06753.1"/>
    <property type="molecule type" value="Genomic_DNA"/>
</dbReference>
<evidence type="ECO:0000256" key="1">
    <source>
        <dbReference type="ARBA" id="ARBA00022448"/>
    </source>
</evidence>
<feature type="transmembrane region" description="Helical" evidence="10">
    <location>
        <begin position="178"/>
        <end position="196"/>
    </location>
</feature>
<dbReference type="GO" id="GO:0022900">
    <property type="term" value="P:electron transport chain"/>
    <property type="evidence" value="ECO:0007669"/>
    <property type="project" value="UniProtKB-UniRule"/>
</dbReference>
<keyword evidence="10" id="KW-1003">Cell membrane</keyword>
<gene>
    <name evidence="10" type="primary">rnfD</name>
    <name evidence="11" type="ORF">C8C77_104147</name>
</gene>